<gene>
    <name evidence="2" type="ORF">SAMN05443668_11916</name>
</gene>
<evidence type="ECO:0000313" key="2">
    <source>
        <dbReference type="EMBL" id="SHN46921.1"/>
    </source>
</evidence>
<accession>A0A1M7RL94</accession>
<keyword evidence="3" id="KW-1185">Reference proteome</keyword>
<sequence length="60" mass="6483">MVLTLSAVLVLGALVVFLIRYAGLRVWHAILCTLFGFYLATSAAAPFVREAVAAVLRFLS</sequence>
<dbReference type="EMBL" id="FRCS01000019">
    <property type="protein sequence ID" value="SHN46921.1"/>
    <property type="molecule type" value="Genomic_DNA"/>
</dbReference>
<evidence type="ECO:0000256" key="1">
    <source>
        <dbReference type="SAM" id="Phobius"/>
    </source>
</evidence>
<dbReference type="AlphaFoldDB" id="A0A1M7RL94"/>
<dbReference type="RefSeq" id="WP_073264337.1">
    <property type="nucleotide sequence ID" value="NZ_FRCS01000019.1"/>
</dbReference>
<organism evidence="2 3">
    <name type="scientific">Cryptosporangium aurantiacum</name>
    <dbReference type="NCBI Taxonomy" id="134849"/>
    <lineage>
        <taxon>Bacteria</taxon>
        <taxon>Bacillati</taxon>
        <taxon>Actinomycetota</taxon>
        <taxon>Actinomycetes</taxon>
        <taxon>Cryptosporangiales</taxon>
        <taxon>Cryptosporangiaceae</taxon>
        <taxon>Cryptosporangium</taxon>
    </lineage>
</organism>
<name>A0A1M7RL94_9ACTN</name>
<evidence type="ECO:0000313" key="3">
    <source>
        <dbReference type="Proteomes" id="UP000184440"/>
    </source>
</evidence>
<dbReference type="Proteomes" id="UP000184440">
    <property type="component" value="Unassembled WGS sequence"/>
</dbReference>
<feature type="transmembrane region" description="Helical" evidence="1">
    <location>
        <begin position="28"/>
        <end position="48"/>
    </location>
</feature>
<protein>
    <submittedName>
        <fullName evidence="2">Uncharacterized protein</fullName>
    </submittedName>
</protein>
<keyword evidence="1" id="KW-1133">Transmembrane helix</keyword>
<proteinExistence type="predicted"/>
<reference evidence="2 3" key="1">
    <citation type="submission" date="2016-11" db="EMBL/GenBank/DDBJ databases">
        <authorList>
            <person name="Jaros S."/>
            <person name="Januszkiewicz K."/>
            <person name="Wedrychowicz H."/>
        </authorList>
    </citation>
    <scope>NUCLEOTIDE SEQUENCE [LARGE SCALE GENOMIC DNA]</scope>
    <source>
        <strain evidence="2 3">DSM 46144</strain>
    </source>
</reference>
<dbReference type="STRING" id="134849.SAMN05443668_11916"/>
<keyword evidence="1" id="KW-0812">Transmembrane</keyword>
<keyword evidence="1" id="KW-0472">Membrane</keyword>